<protein>
    <submittedName>
        <fullName evidence="2">Uncharacterized protein</fullName>
    </submittedName>
</protein>
<accession>A0A915EJD2</accession>
<evidence type="ECO:0000313" key="2">
    <source>
        <dbReference type="WBParaSite" id="jg652"/>
    </source>
</evidence>
<dbReference type="AlphaFoldDB" id="A0A915EJD2"/>
<name>A0A915EJD2_9BILA</name>
<keyword evidence="1" id="KW-1185">Reference proteome</keyword>
<dbReference type="Proteomes" id="UP000887574">
    <property type="component" value="Unplaced"/>
</dbReference>
<organism evidence="1 2">
    <name type="scientific">Ditylenchus dipsaci</name>
    <dbReference type="NCBI Taxonomy" id="166011"/>
    <lineage>
        <taxon>Eukaryota</taxon>
        <taxon>Metazoa</taxon>
        <taxon>Ecdysozoa</taxon>
        <taxon>Nematoda</taxon>
        <taxon>Chromadorea</taxon>
        <taxon>Rhabditida</taxon>
        <taxon>Tylenchina</taxon>
        <taxon>Tylenchomorpha</taxon>
        <taxon>Sphaerularioidea</taxon>
        <taxon>Anguinidae</taxon>
        <taxon>Anguininae</taxon>
        <taxon>Ditylenchus</taxon>
    </lineage>
</organism>
<evidence type="ECO:0000313" key="1">
    <source>
        <dbReference type="Proteomes" id="UP000887574"/>
    </source>
</evidence>
<reference evidence="2" key="1">
    <citation type="submission" date="2022-11" db="UniProtKB">
        <authorList>
            <consortium name="WormBaseParasite"/>
        </authorList>
    </citation>
    <scope>IDENTIFICATION</scope>
</reference>
<dbReference type="WBParaSite" id="jg652">
    <property type="protein sequence ID" value="jg652"/>
    <property type="gene ID" value="jg652"/>
</dbReference>
<sequence>MESSSIVVDQHSKGGSRQLLQLLAFNPINTCPQQEHYERLIKMSKEKRRRLPITPKCITLKTIDPETLSFLLPTFFPALKLDIHTSKATICLTVLINPEPQDFRTGSASC</sequence>
<proteinExistence type="predicted"/>